<keyword evidence="9 12" id="KW-0560">Oxidoreductase</keyword>
<comment type="pathway">
    <text evidence="2 12">Cofactor biosynthesis; NAD(+) biosynthesis; iminoaspartate from L-aspartate (oxidase route): step 1/1.</text>
</comment>
<protein>
    <recommendedName>
        <fullName evidence="5 11">L-aspartate oxidase</fullName>
        <ecNumber evidence="4 11">1.4.3.16</ecNumber>
    </recommendedName>
</protein>
<comment type="catalytic activity">
    <reaction evidence="10">
        <text>L-aspartate + O2 = iminosuccinate + H2O2</text>
        <dbReference type="Rhea" id="RHEA:25876"/>
        <dbReference type="ChEBI" id="CHEBI:15379"/>
        <dbReference type="ChEBI" id="CHEBI:16240"/>
        <dbReference type="ChEBI" id="CHEBI:29991"/>
        <dbReference type="ChEBI" id="CHEBI:77875"/>
        <dbReference type="EC" id="1.4.3.16"/>
    </reaction>
    <physiologicalReaction direction="left-to-right" evidence="10">
        <dbReference type="Rhea" id="RHEA:25877"/>
    </physiologicalReaction>
</comment>
<dbReference type="InterPro" id="IPR003953">
    <property type="entry name" value="FAD-dep_OxRdtase_2_FAD-bd"/>
</dbReference>
<evidence type="ECO:0000256" key="12">
    <source>
        <dbReference type="RuleBase" id="RU362049"/>
    </source>
</evidence>
<dbReference type="Pfam" id="PF00890">
    <property type="entry name" value="FAD_binding_2"/>
    <property type="match status" value="1"/>
</dbReference>
<dbReference type="OrthoDB" id="9806724at2"/>
<keyword evidence="15" id="KW-1185">Reference proteome</keyword>
<evidence type="ECO:0000256" key="5">
    <source>
        <dbReference type="ARBA" id="ARBA00021901"/>
    </source>
</evidence>
<dbReference type="SUPFAM" id="SSF56425">
    <property type="entry name" value="Succinate dehydrogenase/fumarate reductase flavoprotein, catalytic domain"/>
    <property type="match status" value="1"/>
</dbReference>
<evidence type="ECO:0000256" key="7">
    <source>
        <dbReference type="ARBA" id="ARBA00022642"/>
    </source>
</evidence>
<keyword evidence="7 12" id="KW-0662">Pyridine nucleotide biosynthesis</keyword>
<evidence type="ECO:0000256" key="11">
    <source>
        <dbReference type="NCBIfam" id="TIGR00551"/>
    </source>
</evidence>
<evidence type="ECO:0000259" key="13">
    <source>
        <dbReference type="Pfam" id="PF00890"/>
    </source>
</evidence>
<dbReference type="STRING" id="1423725.FC19_GL000181"/>
<comment type="cofactor">
    <cofactor evidence="1 12">
        <name>FAD</name>
        <dbReference type="ChEBI" id="CHEBI:57692"/>
    </cofactor>
</comment>
<evidence type="ECO:0000256" key="4">
    <source>
        <dbReference type="ARBA" id="ARBA00012173"/>
    </source>
</evidence>
<dbReference type="Proteomes" id="UP000051015">
    <property type="component" value="Unassembled WGS sequence"/>
</dbReference>
<dbReference type="AlphaFoldDB" id="A0A0R2D0P3"/>
<dbReference type="GO" id="GO:0005737">
    <property type="term" value="C:cytoplasm"/>
    <property type="evidence" value="ECO:0007669"/>
    <property type="project" value="UniProtKB-SubCell"/>
</dbReference>
<dbReference type="SUPFAM" id="SSF46977">
    <property type="entry name" value="Succinate dehydrogenase/fumarate reductase flavoprotein C-terminal domain"/>
    <property type="match status" value="1"/>
</dbReference>
<keyword evidence="6 12" id="KW-0285">Flavoprotein</keyword>
<evidence type="ECO:0000313" key="14">
    <source>
        <dbReference type="EMBL" id="KRM97074.1"/>
    </source>
</evidence>
<dbReference type="PANTHER" id="PTHR42716:SF2">
    <property type="entry name" value="L-ASPARTATE OXIDASE, CHLOROPLASTIC"/>
    <property type="match status" value="1"/>
</dbReference>
<keyword evidence="8 12" id="KW-0274">FAD</keyword>
<dbReference type="InterPro" id="IPR037099">
    <property type="entry name" value="Fum_R/Succ_DH_flav-like_C_sf"/>
</dbReference>
<dbReference type="GO" id="GO:0034628">
    <property type="term" value="P:'de novo' NAD+ biosynthetic process from L-aspartate"/>
    <property type="evidence" value="ECO:0007669"/>
    <property type="project" value="TreeGrafter"/>
</dbReference>
<dbReference type="PRINTS" id="PR00368">
    <property type="entry name" value="FADPNR"/>
</dbReference>
<comment type="similarity">
    <text evidence="3 12">Belongs to the FAD-dependent oxidoreductase 2 family. NadB subfamily.</text>
</comment>
<evidence type="ECO:0000256" key="3">
    <source>
        <dbReference type="ARBA" id="ARBA00008562"/>
    </source>
</evidence>
<sequence length="488" mass="53671">MKKVIIVGAGLAGSYIATQLPADYDITIITKKTRIDSNSMLAQGGIAAALDEGDSPKVHEEDTLKAGKYHNDEQAVKQLVTIGPQLIDDLIAQGMKFDRESDGQLSFGLEGAHRFRRILHAQGDQTGHALTEFVQSTIRNDIKWEENTTVLDLVVEKGECQGVVIRNRKGAIKTKYADFTILASGGLGHLYPLTTNDQTITGDGIALAFRNNIKLKDMAYVQFHPTLLTKNDKCYGLITEAIRGAGAILIDENGNKIMEDTPQKDLAPRDVVTRKLKAWQQKGHRLFLDISKIQSFKQKFPGVSRNLANHQIDFERTKKIPIQPGAHFFMGGIKTDLDAQTSLKRLYAVGEVACNGVHGANRLASNSLLDCLVSSNRAAEAIAKTPTAENKNNDYTVDSPSNSDIKSKLPSKDVLLEKTWKQIGVVRSKTDLNNFLNWLDKFNYKELNPKQLSSKDLTIANLCICAELIAKSALAQPKSLGANYIKGV</sequence>
<dbReference type="SUPFAM" id="SSF51905">
    <property type="entry name" value="FAD/NAD(P)-binding domain"/>
    <property type="match status" value="1"/>
</dbReference>
<dbReference type="EC" id="1.4.3.16" evidence="4 11"/>
<dbReference type="UniPathway" id="UPA00253">
    <property type="reaction ID" value="UER00326"/>
</dbReference>
<dbReference type="Gene3D" id="1.20.58.100">
    <property type="entry name" value="Fumarate reductase/succinate dehydrogenase flavoprotein-like, C-terminal domain"/>
    <property type="match status" value="1"/>
</dbReference>
<dbReference type="Gene3D" id="3.50.50.60">
    <property type="entry name" value="FAD/NAD(P)-binding domain"/>
    <property type="match status" value="1"/>
</dbReference>
<dbReference type="EMBL" id="AYZD01000009">
    <property type="protein sequence ID" value="KRM97074.1"/>
    <property type="molecule type" value="Genomic_DNA"/>
</dbReference>
<dbReference type="GO" id="GO:0008734">
    <property type="term" value="F:L-aspartate oxidase activity"/>
    <property type="evidence" value="ECO:0007669"/>
    <property type="project" value="UniProtKB-UniRule"/>
</dbReference>
<dbReference type="RefSeq" id="WP_057875259.1">
    <property type="nucleotide sequence ID" value="NZ_AYZD01000009.1"/>
</dbReference>
<dbReference type="Gene3D" id="3.90.700.10">
    <property type="entry name" value="Succinate dehydrogenase/fumarate reductase flavoprotein, catalytic domain"/>
    <property type="match status" value="1"/>
</dbReference>
<feature type="domain" description="FAD-dependent oxidoreductase 2 FAD-binding" evidence="13">
    <location>
        <begin position="4"/>
        <end position="368"/>
    </location>
</feature>
<evidence type="ECO:0000256" key="10">
    <source>
        <dbReference type="ARBA" id="ARBA00048305"/>
    </source>
</evidence>
<dbReference type="PANTHER" id="PTHR42716">
    <property type="entry name" value="L-ASPARTATE OXIDASE"/>
    <property type="match status" value="1"/>
</dbReference>
<dbReference type="PATRIC" id="fig|1423725.3.peg.185"/>
<evidence type="ECO:0000256" key="8">
    <source>
        <dbReference type="ARBA" id="ARBA00022827"/>
    </source>
</evidence>
<name>A0A0R2D0P3_9LACO</name>
<dbReference type="InterPro" id="IPR036188">
    <property type="entry name" value="FAD/NAD-bd_sf"/>
</dbReference>
<gene>
    <name evidence="14" type="ORF">FC19_GL000181</name>
</gene>
<organism evidence="14 15">
    <name type="scientific">Liquorilactobacillus aquaticus DSM 21051</name>
    <dbReference type="NCBI Taxonomy" id="1423725"/>
    <lineage>
        <taxon>Bacteria</taxon>
        <taxon>Bacillati</taxon>
        <taxon>Bacillota</taxon>
        <taxon>Bacilli</taxon>
        <taxon>Lactobacillales</taxon>
        <taxon>Lactobacillaceae</taxon>
        <taxon>Liquorilactobacillus</taxon>
    </lineage>
</organism>
<comment type="function">
    <text evidence="12">Catalyzes the oxidation of L-aspartate to iminoaspartate.</text>
</comment>
<comment type="caution">
    <text evidence="14">The sequence shown here is derived from an EMBL/GenBank/DDBJ whole genome shotgun (WGS) entry which is preliminary data.</text>
</comment>
<accession>A0A0R2D0P3</accession>
<reference evidence="14 15" key="1">
    <citation type="journal article" date="2015" name="Genome Announc.">
        <title>Expanding the biotechnology potential of lactobacilli through comparative genomics of 213 strains and associated genera.</title>
        <authorList>
            <person name="Sun Z."/>
            <person name="Harris H.M."/>
            <person name="McCann A."/>
            <person name="Guo C."/>
            <person name="Argimon S."/>
            <person name="Zhang W."/>
            <person name="Yang X."/>
            <person name="Jeffery I.B."/>
            <person name="Cooney J.C."/>
            <person name="Kagawa T.F."/>
            <person name="Liu W."/>
            <person name="Song Y."/>
            <person name="Salvetti E."/>
            <person name="Wrobel A."/>
            <person name="Rasinkangas P."/>
            <person name="Parkhill J."/>
            <person name="Rea M.C."/>
            <person name="O'Sullivan O."/>
            <person name="Ritari J."/>
            <person name="Douillard F.P."/>
            <person name="Paul Ross R."/>
            <person name="Yang R."/>
            <person name="Briner A.E."/>
            <person name="Felis G.E."/>
            <person name="de Vos W.M."/>
            <person name="Barrangou R."/>
            <person name="Klaenhammer T.R."/>
            <person name="Caufield P.W."/>
            <person name="Cui Y."/>
            <person name="Zhang H."/>
            <person name="O'Toole P.W."/>
        </authorList>
    </citation>
    <scope>NUCLEOTIDE SEQUENCE [LARGE SCALE GENOMIC DNA]</scope>
    <source>
        <strain evidence="14 15">DSM 21051</strain>
    </source>
</reference>
<comment type="subcellular location">
    <subcellularLocation>
        <location evidence="12">Cytoplasm</location>
    </subcellularLocation>
</comment>
<evidence type="ECO:0000256" key="6">
    <source>
        <dbReference type="ARBA" id="ARBA00022630"/>
    </source>
</evidence>
<proteinExistence type="inferred from homology"/>
<dbReference type="InterPro" id="IPR005288">
    <property type="entry name" value="NadB"/>
</dbReference>
<dbReference type="NCBIfam" id="TIGR00551">
    <property type="entry name" value="nadB"/>
    <property type="match status" value="1"/>
</dbReference>
<evidence type="ECO:0000256" key="1">
    <source>
        <dbReference type="ARBA" id="ARBA00001974"/>
    </source>
</evidence>
<evidence type="ECO:0000256" key="9">
    <source>
        <dbReference type="ARBA" id="ARBA00023002"/>
    </source>
</evidence>
<evidence type="ECO:0000256" key="2">
    <source>
        <dbReference type="ARBA" id="ARBA00004950"/>
    </source>
</evidence>
<dbReference type="GO" id="GO:0033765">
    <property type="term" value="F:steroid dehydrogenase activity, acting on the CH-CH group of donors"/>
    <property type="evidence" value="ECO:0007669"/>
    <property type="project" value="UniProtKB-ARBA"/>
</dbReference>
<evidence type="ECO:0000313" key="15">
    <source>
        <dbReference type="Proteomes" id="UP000051015"/>
    </source>
</evidence>
<dbReference type="InterPro" id="IPR027477">
    <property type="entry name" value="Succ_DH/fumarate_Rdtase_cat_sf"/>
</dbReference>